<comment type="cofactor">
    <cofactor evidence="1 7">
        <name>pyridoxal 5'-phosphate</name>
        <dbReference type="ChEBI" id="CHEBI:597326"/>
    </cofactor>
</comment>
<evidence type="ECO:0000256" key="6">
    <source>
        <dbReference type="ARBA" id="ARBA00029440"/>
    </source>
</evidence>
<keyword evidence="4 9" id="KW-0808">Transferase</keyword>
<dbReference type="RefSeq" id="WP_100162534.1">
    <property type="nucleotide sequence ID" value="NZ_PGTB01000034.1"/>
</dbReference>
<comment type="caution">
    <text evidence="9">The sequence shown here is derived from an EMBL/GenBank/DDBJ whole genome shotgun (WGS) entry which is preliminary data.</text>
</comment>
<sequence>MTRSPESPLRPTSYIRALPLRGRVARPQPKGLPVINLGFNELPFGPSPKVAAAIADAGNSANRYGAPGCDALREALGAANGLDPDTLICGNGSEELLDVIGRNFARPGDEILISQFGYIQFVLAAHRLGATLVKAPERAFTTDIDALLAAITPRTRLIFLANPNNPTGTVLPVDELARLARGVPGDVVLVLDLAYGEFTGFDYVAAVHDLARGFENVIVTRTFSKAYGLAGLRAGWAQVPAWMLPGFYIARGMGSVNHMAQAAALAALEDIEVVRERVAVILSERRRVAERLAALGLSCCPSGTNFLMARIDGAGPEVTEALVEYLFDAGGLVVNRTREAGLEQFFRFSLGLPAQNDLLLDCTARFQQARPV</sequence>
<dbReference type="InterPro" id="IPR001917">
    <property type="entry name" value="Aminotrans_II_pyridoxalP_BS"/>
</dbReference>
<dbReference type="Gene3D" id="3.90.1150.10">
    <property type="entry name" value="Aspartate Aminotransferase, domain 1"/>
    <property type="match status" value="1"/>
</dbReference>
<evidence type="ECO:0000256" key="4">
    <source>
        <dbReference type="ARBA" id="ARBA00022679"/>
    </source>
</evidence>
<dbReference type="EC" id="2.6.1.9" evidence="9"/>
<dbReference type="CDD" id="cd00609">
    <property type="entry name" value="AAT_like"/>
    <property type="match status" value="1"/>
</dbReference>
<dbReference type="PANTHER" id="PTHR43643:SF3">
    <property type="entry name" value="HISTIDINOL-PHOSPHATE AMINOTRANSFERASE"/>
    <property type="match status" value="1"/>
</dbReference>
<dbReference type="Proteomes" id="UP000231553">
    <property type="component" value="Unassembled WGS sequence"/>
</dbReference>
<evidence type="ECO:0000256" key="1">
    <source>
        <dbReference type="ARBA" id="ARBA00001933"/>
    </source>
</evidence>
<dbReference type="GO" id="GO:0030170">
    <property type="term" value="F:pyridoxal phosphate binding"/>
    <property type="evidence" value="ECO:0007669"/>
    <property type="project" value="InterPro"/>
</dbReference>
<accession>A0A2M8J1M1</accession>
<evidence type="ECO:0000256" key="7">
    <source>
        <dbReference type="RuleBase" id="RU003693"/>
    </source>
</evidence>
<dbReference type="SUPFAM" id="SSF53383">
    <property type="entry name" value="PLP-dependent transferases"/>
    <property type="match status" value="1"/>
</dbReference>
<dbReference type="AlphaFoldDB" id="A0A2M8J1M1"/>
<dbReference type="InterPro" id="IPR004839">
    <property type="entry name" value="Aminotransferase_I/II_large"/>
</dbReference>
<evidence type="ECO:0000256" key="5">
    <source>
        <dbReference type="ARBA" id="ARBA00022898"/>
    </source>
</evidence>
<protein>
    <submittedName>
        <fullName evidence="9">Histidinol-phosphate transaminase</fullName>
        <ecNumber evidence="9">2.6.1.9</ecNumber>
    </submittedName>
</protein>
<dbReference type="Gene3D" id="3.40.640.10">
    <property type="entry name" value="Type I PLP-dependent aspartate aminotransferase-like (Major domain)"/>
    <property type="match status" value="1"/>
</dbReference>
<gene>
    <name evidence="9" type="ORF">CVM52_10870</name>
</gene>
<organism evidence="9 10">
    <name type="scientific">Pseudooceanicola lipolyticus</name>
    <dbReference type="NCBI Taxonomy" id="2029104"/>
    <lineage>
        <taxon>Bacteria</taxon>
        <taxon>Pseudomonadati</taxon>
        <taxon>Pseudomonadota</taxon>
        <taxon>Alphaproteobacteria</taxon>
        <taxon>Rhodobacterales</taxon>
        <taxon>Paracoccaceae</taxon>
        <taxon>Pseudooceanicola</taxon>
    </lineage>
</organism>
<evidence type="ECO:0000256" key="3">
    <source>
        <dbReference type="ARBA" id="ARBA00022576"/>
    </source>
</evidence>
<comment type="pathway">
    <text evidence="6">Amino-acid biosynthesis.</text>
</comment>
<dbReference type="PROSITE" id="PS00599">
    <property type="entry name" value="AA_TRANSFER_CLASS_2"/>
    <property type="match status" value="1"/>
</dbReference>
<evidence type="ECO:0000313" key="10">
    <source>
        <dbReference type="Proteomes" id="UP000231553"/>
    </source>
</evidence>
<dbReference type="InterPro" id="IPR050106">
    <property type="entry name" value="HistidinolP_aminotransfase"/>
</dbReference>
<reference evidence="9 10" key="1">
    <citation type="journal article" date="2018" name="Int. J. Syst. Evol. Microbiol.">
        <title>Pseudooceanicola lipolyticus sp. nov., a marine alphaproteobacterium, reclassification of Oceanicola flagellatus as Pseudooceanicola flagellatus comb. nov. and emended description of the genus Pseudooceanicola.</title>
        <authorList>
            <person name="Huang M.-M."/>
            <person name="Guo L.-L."/>
            <person name="Wu Y.-H."/>
            <person name="Lai Q.-L."/>
            <person name="Shao Z.-Z."/>
            <person name="Wang C.-S."/>
            <person name="Wu M."/>
            <person name="Xu X.-W."/>
        </authorList>
    </citation>
    <scope>NUCLEOTIDE SEQUENCE [LARGE SCALE GENOMIC DNA]</scope>
    <source>
        <strain evidence="9 10">157</strain>
    </source>
</reference>
<comment type="similarity">
    <text evidence="2">Belongs to the class-II pyridoxal-phosphate-dependent aminotransferase family. Histidinol-phosphate aminotransferase subfamily.</text>
</comment>
<dbReference type="InterPro" id="IPR015424">
    <property type="entry name" value="PyrdxlP-dep_Trfase"/>
</dbReference>
<evidence type="ECO:0000313" key="9">
    <source>
        <dbReference type="EMBL" id="PJE36683.1"/>
    </source>
</evidence>
<dbReference type="GO" id="GO:0004400">
    <property type="term" value="F:histidinol-phosphate transaminase activity"/>
    <property type="evidence" value="ECO:0007669"/>
    <property type="project" value="UniProtKB-EC"/>
</dbReference>
<proteinExistence type="inferred from homology"/>
<keyword evidence="3 9" id="KW-0032">Aminotransferase</keyword>
<dbReference type="Pfam" id="PF00155">
    <property type="entry name" value="Aminotran_1_2"/>
    <property type="match status" value="1"/>
</dbReference>
<evidence type="ECO:0000259" key="8">
    <source>
        <dbReference type="Pfam" id="PF00155"/>
    </source>
</evidence>
<keyword evidence="5 7" id="KW-0663">Pyridoxal phosphate</keyword>
<dbReference type="OrthoDB" id="9809616at2"/>
<dbReference type="EMBL" id="PGTB01000034">
    <property type="protein sequence ID" value="PJE36683.1"/>
    <property type="molecule type" value="Genomic_DNA"/>
</dbReference>
<feature type="domain" description="Aminotransferase class I/classII large" evidence="8">
    <location>
        <begin position="34"/>
        <end position="355"/>
    </location>
</feature>
<name>A0A2M8J1M1_9RHOB</name>
<evidence type="ECO:0000256" key="2">
    <source>
        <dbReference type="ARBA" id="ARBA00007970"/>
    </source>
</evidence>
<dbReference type="PANTHER" id="PTHR43643">
    <property type="entry name" value="HISTIDINOL-PHOSPHATE AMINOTRANSFERASE 2"/>
    <property type="match status" value="1"/>
</dbReference>
<keyword evidence="10" id="KW-1185">Reference proteome</keyword>
<dbReference type="InterPro" id="IPR015422">
    <property type="entry name" value="PyrdxlP-dep_Trfase_small"/>
</dbReference>
<dbReference type="InterPro" id="IPR015421">
    <property type="entry name" value="PyrdxlP-dep_Trfase_major"/>
</dbReference>